<evidence type="ECO:0000256" key="1">
    <source>
        <dbReference type="RuleBase" id="RU000363"/>
    </source>
</evidence>
<dbReference type="PRINTS" id="PR00081">
    <property type="entry name" value="GDHRDH"/>
</dbReference>
<dbReference type="GO" id="GO:0016491">
    <property type="term" value="F:oxidoreductase activity"/>
    <property type="evidence" value="ECO:0007669"/>
    <property type="project" value="TreeGrafter"/>
</dbReference>
<dbReference type="AlphaFoldDB" id="A0A1A3GV44"/>
<dbReference type="PANTHER" id="PTHR43544:SF32">
    <property type="entry name" value="CHAIN DEHYDROGENASE, PUTATIVE (AFU_ORTHOLOGUE AFUA_5G01530)-RELATED"/>
    <property type="match status" value="1"/>
</dbReference>
<evidence type="ECO:0000313" key="2">
    <source>
        <dbReference type="EMBL" id="OBJ39700.1"/>
    </source>
</evidence>
<comment type="similarity">
    <text evidence="1">Belongs to the short-chain dehydrogenases/reductases (SDR) family.</text>
</comment>
<dbReference type="InterPro" id="IPR051468">
    <property type="entry name" value="Fungal_SecMetab_SDRs"/>
</dbReference>
<evidence type="ECO:0000313" key="3">
    <source>
        <dbReference type="Proteomes" id="UP000093898"/>
    </source>
</evidence>
<dbReference type="OrthoDB" id="3212478at2"/>
<sequence length="246" mass="25950">MTTTKTAVVTGANRGLGYGIAKYLGKSGIRVLAAARDADSGAAAVQEAQAEGADVELLVLDVSDESSIARAADDVTERYGRIDYLVNNAGVLFDPINDTANPLDEILSASVLRNTFEVNVIGMALVTKHFAPLLGESARIFNLSSPLGSFDQVSSGALHPGREFLSYRMSKSAVNMFTLLMAEIVAPRQIAVNSIYPVFTRTKMAGAEAVAPYSIDEGAAKIGEIIVREDLPTGQILNAAGGQGNW</sequence>
<dbReference type="Proteomes" id="UP000093898">
    <property type="component" value="Unassembled WGS sequence"/>
</dbReference>
<gene>
    <name evidence="2" type="ORF">A5630_01925</name>
</gene>
<reference evidence="3" key="1">
    <citation type="submission" date="2016-06" db="EMBL/GenBank/DDBJ databases">
        <authorList>
            <person name="Sutton G."/>
            <person name="Brinkac L."/>
            <person name="Sanka R."/>
            <person name="Adams M."/>
            <person name="Lau E."/>
            <person name="Garcia-Basteiro A."/>
            <person name="Lopez-Varela E."/>
            <person name="Palencia S."/>
        </authorList>
    </citation>
    <scope>NUCLEOTIDE SEQUENCE [LARGE SCALE GENOMIC DNA]</scope>
    <source>
        <strain evidence="3">1127319.6</strain>
    </source>
</reference>
<name>A0A1A3GV44_MYCMU</name>
<dbReference type="Pfam" id="PF00106">
    <property type="entry name" value="adh_short"/>
    <property type="match status" value="1"/>
</dbReference>
<proteinExistence type="inferred from homology"/>
<dbReference type="GO" id="GO:0019748">
    <property type="term" value="P:secondary metabolic process"/>
    <property type="evidence" value="ECO:0007669"/>
    <property type="project" value="TreeGrafter"/>
</dbReference>
<dbReference type="InterPro" id="IPR036291">
    <property type="entry name" value="NAD(P)-bd_dom_sf"/>
</dbReference>
<protein>
    <submittedName>
        <fullName evidence="2">Carbonyl reductase</fullName>
    </submittedName>
</protein>
<dbReference type="PANTHER" id="PTHR43544">
    <property type="entry name" value="SHORT-CHAIN DEHYDROGENASE/REDUCTASE"/>
    <property type="match status" value="1"/>
</dbReference>
<accession>A0A1A3GV44</accession>
<dbReference type="RefSeq" id="WP_064982912.1">
    <property type="nucleotide sequence ID" value="NZ_LZLC01000168.1"/>
</dbReference>
<dbReference type="InterPro" id="IPR002347">
    <property type="entry name" value="SDR_fam"/>
</dbReference>
<comment type="caution">
    <text evidence="2">The sequence shown here is derived from an EMBL/GenBank/DDBJ whole genome shotgun (WGS) entry which is preliminary data.</text>
</comment>
<organism evidence="2 3">
    <name type="scientific">Mycolicibacterium mucogenicum</name>
    <name type="common">Mycobacterium mucogenicum</name>
    <dbReference type="NCBI Taxonomy" id="56689"/>
    <lineage>
        <taxon>Bacteria</taxon>
        <taxon>Bacillati</taxon>
        <taxon>Actinomycetota</taxon>
        <taxon>Actinomycetes</taxon>
        <taxon>Mycobacteriales</taxon>
        <taxon>Mycobacteriaceae</taxon>
        <taxon>Mycolicibacterium</taxon>
    </lineage>
</organism>
<dbReference type="EMBL" id="LZLC01000168">
    <property type="protein sequence ID" value="OBJ39700.1"/>
    <property type="molecule type" value="Genomic_DNA"/>
</dbReference>
<dbReference type="PRINTS" id="PR00080">
    <property type="entry name" value="SDRFAMILY"/>
</dbReference>
<dbReference type="GO" id="GO:0005737">
    <property type="term" value="C:cytoplasm"/>
    <property type="evidence" value="ECO:0007669"/>
    <property type="project" value="TreeGrafter"/>
</dbReference>
<dbReference type="Gene3D" id="3.40.50.720">
    <property type="entry name" value="NAD(P)-binding Rossmann-like Domain"/>
    <property type="match status" value="1"/>
</dbReference>
<dbReference type="SUPFAM" id="SSF51735">
    <property type="entry name" value="NAD(P)-binding Rossmann-fold domains"/>
    <property type="match status" value="1"/>
</dbReference>